<proteinExistence type="predicted"/>
<protein>
    <submittedName>
        <fullName evidence="1">Uncharacterized protein</fullName>
    </submittedName>
</protein>
<name>X1HXS7_9ZZZZ</name>
<comment type="caution">
    <text evidence="1">The sequence shown here is derived from an EMBL/GenBank/DDBJ whole genome shotgun (WGS) entry which is preliminary data.</text>
</comment>
<sequence length="45" mass="5629">MFSWKPIYKELFEPILQYRNRQDELIRILKDVERLSITDDQSWQS</sequence>
<accession>X1HXS7</accession>
<organism evidence="1">
    <name type="scientific">marine sediment metagenome</name>
    <dbReference type="NCBI Taxonomy" id="412755"/>
    <lineage>
        <taxon>unclassified sequences</taxon>
        <taxon>metagenomes</taxon>
        <taxon>ecological metagenomes</taxon>
    </lineage>
</organism>
<evidence type="ECO:0000313" key="1">
    <source>
        <dbReference type="EMBL" id="GAH61880.1"/>
    </source>
</evidence>
<reference evidence="1" key="1">
    <citation type="journal article" date="2014" name="Front. Microbiol.">
        <title>High frequency of phylogenetically diverse reductive dehalogenase-homologous genes in deep subseafloor sedimentary metagenomes.</title>
        <authorList>
            <person name="Kawai M."/>
            <person name="Futagami T."/>
            <person name="Toyoda A."/>
            <person name="Takaki Y."/>
            <person name="Nishi S."/>
            <person name="Hori S."/>
            <person name="Arai W."/>
            <person name="Tsubouchi T."/>
            <person name="Morono Y."/>
            <person name="Uchiyama I."/>
            <person name="Ito T."/>
            <person name="Fujiyama A."/>
            <person name="Inagaki F."/>
            <person name="Takami H."/>
        </authorList>
    </citation>
    <scope>NUCLEOTIDE SEQUENCE</scope>
    <source>
        <strain evidence="1">Expedition CK06-06</strain>
    </source>
</reference>
<dbReference type="EMBL" id="BARU01034083">
    <property type="protein sequence ID" value="GAH61880.1"/>
    <property type="molecule type" value="Genomic_DNA"/>
</dbReference>
<dbReference type="AlphaFoldDB" id="X1HXS7"/>
<gene>
    <name evidence="1" type="ORF">S03H2_53542</name>
</gene>